<proteinExistence type="predicted"/>
<keyword evidence="2" id="KW-0677">Repeat</keyword>
<evidence type="ECO:0000313" key="4">
    <source>
        <dbReference type="EMBL" id="KAK7497115.1"/>
    </source>
</evidence>
<evidence type="ECO:0000313" key="5">
    <source>
        <dbReference type="Proteomes" id="UP001519460"/>
    </source>
</evidence>
<dbReference type="PANTHER" id="PTHR18849:SF0">
    <property type="entry name" value="CILIA- AND FLAGELLA-ASSOCIATED PROTEIN 410-RELATED"/>
    <property type="match status" value="1"/>
</dbReference>
<feature type="compositionally biased region" description="Polar residues" evidence="3">
    <location>
        <begin position="1"/>
        <end position="22"/>
    </location>
</feature>
<dbReference type="Gene3D" id="3.10.20.90">
    <property type="entry name" value="Phosphatidylinositol 3-kinase Catalytic Subunit, Chain A, domain 1"/>
    <property type="match status" value="1"/>
</dbReference>
<protein>
    <recommendedName>
        <fullName evidence="6">Ubiquitin-like domain-containing protein</fullName>
    </recommendedName>
</protein>
<dbReference type="SUPFAM" id="SSF54236">
    <property type="entry name" value="Ubiquitin-like"/>
    <property type="match status" value="1"/>
</dbReference>
<evidence type="ECO:0008006" key="6">
    <source>
        <dbReference type="Google" id="ProtNLM"/>
    </source>
</evidence>
<sequence length="464" mass="52443">MAEEPGSSSLAKTAGTDQSSPSPLGHAKSETTPSGRSFLDAVWDKFHDDMGIDSSIEIYVPKKGPAKITDSGHLILPRRLNLNDCGITSANAGQPADMTSMCFAVTELDLTQNPISSWEEVFNVIHCMPHLIFLNVTHNPLGSSPACRTDDSAEGRRKGEDEKSVLGRLPDLRQLVLNDTRLAWSCIVDLLKLFPNLEELHLSLNDYTSVDLPPDFTYPSLQRLFFNGNKVYCWSEINKLGNAFPNLQQMFLAETNLCTLDETDWMASNFSCLESLSLTKTQLEGWEEFEKLRLLPSLTDVRLLGIPFLEEIEEKERRQLLVARLPNITRLNGSPVTAEEREDAERAFIRAFMDSDEKPERYHELEEVYGRLDPLVHVSLKPQTHFNVTVNTGDRKEKMVINSNQTVRELKKTLQNIAGLPANKFTLFYLDSETAFGPERLHFPDKMLYTYNLSDGDEFIIQPK</sequence>
<accession>A0ABD0LCK7</accession>
<dbReference type="Gene3D" id="3.80.10.10">
    <property type="entry name" value="Ribonuclease Inhibitor"/>
    <property type="match status" value="3"/>
</dbReference>
<dbReference type="PANTHER" id="PTHR18849">
    <property type="entry name" value="LEUCINE RICH REPEAT PROTEIN"/>
    <property type="match status" value="1"/>
</dbReference>
<dbReference type="AlphaFoldDB" id="A0ABD0LCK7"/>
<dbReference type="EMBL" id="JACVVK020000061">
    <property type="protein sequence ID" value="KAK7497115.1"/>
    <property type="molecule type" value="Genomic_DNA"/>
</dbReference>
<dbReference type="Proteomes" id="UP001519460">
    <property type="component" value="Unassembled WGS sequence"/>
</dbReference>
<keyword evidence="5" id="KW-1185">Reference proteome</keyword>
<evidence type="ECO:0000256" key="1">
    <source>
        <dbReference type="ARBA" id="ARBA00022614"/>
    </source>
</evidence>
<evidence type="ECO:0000256" key="3">
    <source>
        <dbReference type="SAM" id="MobiDB-lite"/>
    </source>
</evidence>
<evidence type="ECO:0000256" key="2">
    <source>
        <dbReference type="ARBA" id="ARBA00022737"/>
    </source>
</evidence>
<dbReference type="SUPFAM" id="SSF52058">
    <property type="entry name" value="L domain-like"/>
    <property type="match status" value="1"/>
</dbReference>
<dbReference type="InterPro" id="IPR029071">
    <property type="entry name" value="Ubiquitin-like_domsf"/>
</dbReference>
<reference evidence="4 5" key="1">
    <citation type="journal article" date="2023" name="Sci. Data">
        <title>Genome assembly of the Korean intertidal mud-creeper Batillaria attramentaria.</title>
        <authorList>
            <person name="Patra A.K."/>
            <person name="Ho P.T."/>
            <person name="Jun S."/>
            <person name="Lee S.J."/>
            <person name="Kim Y."/>
            <person name="Won Y.J."/>
        </authorList>
    </citation>
    <scope>NUCLEOTIDE SEQUENCE [LARGE SCALE GENOMIC DNA]</scope>
    <source>
        <strain evidence="4">Wonlab-2016</strain>
    </source>
</reference>
<keyword evidence="1" id="KW-0433">Leucine-rich repeat</keyword>
<gene>
    <name evidence="4" type="ORF">BaRGS_00011645</name>
</gene>
<feature type="region of interest" description="Disordered" evidence="3">
    <location>
        <begin position="1"/>
        <end position="33"/>
    </location>
</feature>
<dbReference type="InterPro" id="IPR032675">
    <property type="entry name" value="LRR_dom_sf"/>
</dbReference>
<organism evidence="4 5">
    <name type="scientific">Batillaria attramentaria</name>
    <dbReference type="NCBI Taxonomy" id="370345"/>
    <lineage>
        <taxon>Eukaryota</taxon>
        <taxon>Metazoa</taxon>
        <taxon>Spiralia</taxon>
        <taxon>Lophotrochozoa</taxon>
        <taxon>Mollusca</taxon>
        <taxon>Gastropoda</taxon>
        <taxon>Caenogastropoda</taxon>
        <taxon>Sorbeoconcha</taxon>
        <taxon>Cerithioidea</taxon>
        <taxon>Batillariidae</taxon>
        <taxon>Batillaria</taxon>
    </lineage>
</organism>
<name>A0ABD0LCK7_9CAEN</name>
<comment type="caution">
    <text evidence="4">The sequence shown here is derived from an EMBL/GenBank/DDBJ whole genome shotgun (WGS) entry which is preliminary data.</text>
</comment>